<feature type="transmembrane region" description="Helical" evidence="6">
    <location>
        <begin position="469"/>
        <end position="488"/>
    </location>
</feature>
<evidence type="ECO:0000256" key="5">
    <source>
        <dbReference type="ARBA" id="ARBA00023136"/>
    </source>
</evidence>
<evidence type="ECO:0000256" key="3">
    <source>
        <dbReference type="ARBA" id="ARBA00022692"/>
    </source>
</evidence>
<dbReference type="InterPro" id="IPR050375">
    <property type="entry name" value="MFS_TsgA-like"/>
</dbReference>
<keyword evidence="5 6" id="KW-0472">Membrane</keyword>
<dbReference type="SUPFAM" id="SSF103473">
    <property type="entry name" value="MFS general substrate transporter"/>
    <property type="match status" value="1"/>
</dbReference>
<feature type="transmembrane region" description="Helical" evidence="6">
    <location>
        <begin position="435"/>
        <end position="457"/>
    </location>
</feature>
<feature type="transmembrane region" description="Helical" evidence="6">
    <location>
        <begin position="86"/>
        <end position="105"/>
    </location>
</feature>
<dbReference type="InterPro" id="IPR036259">
    <property type="entry name" value="MFS_trans_sf"/>
</dbReference>
<dbReference type="RefSeq" id="WP_234863470.1">
    <property type="nucleotide sequence ID" value="NZ_JAKEVY010000001.1"/>
</dbReference>
<keyword evidence="4 6" id="KW-1133">Transmembrane helix</keyword>
<evidence type="ECO:0000256" key="1">
    <source>
        <dbReference type="ARBA" id="ARBA00004429"/>
    </source>
</evidence>
<reference evidence="7 8" key="1">
    <citation type="submission" date="2022-01" db="EMBL/GenBank/DDBJ databases">
        <title>Flavihumibacter sp. nov., isolated from sediment of a river.</title>
        <authorList>
            <person name="Liu H."/>
        </authorList>
    </citation>
    <scope>NUCLEOTIDE SEQUENCE [LARGE SCALE GENOMIC DNA]</scope>
    <source>
        <strain evidence="7 8">RY-1</strain>
    </source>
</reference>
<accession>A0ABS9BBV5</accession>
<dbReference type="PANTHER" id="PTHR43702">
    <property type="entry name" value="L-FUCOSE-PROTON SYMPORTER"/>
    <property type="match status" value="1"/>
</dbReference>
<gene>
    <name evidence="7" type="ORF">L0U88_00235</name>
</gene>
<evidence type="ECO:0000313" key="8">
    <source>
        <dbReference type="Proteomes" id="UP001200145"/>
    </source>
</evidence>
<dbReference type="Proteomes" id="UP001200145">
    <property type="component" value="Unassembled WGS sequence"/>
</dbReference>
<feature type="transmembrane region" description="Helical" evidence="6">
    <location>
        <begin position="183"/>
        <end position="204"/>
    </location>
</feature>
<feature type="transmembrane region" description="Helical" evidence="6">
    <location>
        <begin position="334"/>
        <end position="353"/>
    </location>
</feature>
<feature type="transmembrane region" description="Helical" evidence="6">
    <location>
        <begin position="287"/>
        <end position="304"/>
    </location>
</feature>
<sequence>MSQTKQPTNTGALATLVMVFFFWGFIAASNSILIPFCKTHFDLNQFQSQLIGSAFYGAYFIGSLILFIVSNSLGYDILNKIGYKKGIIYGLWISVLGALLIIPSANANSFPALLGSLFVVALGFSLQQTAAQPFAIVLGDPSTGTQRLNLGGGVNSLGTTLGPIIVSFFLFGSVSDVGKEVTITNINTLYIIVAAVFAAVALFFSFSKNLPDGKNDERFEKANKAAGALLMMTGVILAIILVGQFTDTSKLVLLMLTLIAVVAILFYSNASAVKSPEGWGAMRYQQLIYGMLGIFVYVGVEVTIDNNFGALLKTPGYFNEVGLDESEISHFISLYWGSLMIGRWTGAIGVFNLSAMGKRIATIVVPFIAFAVVLFANHLKGNNISDLYGYSVVVVIMILAFFYGQEKPVKTLLTVSVLATIFMLIGVFTKGIISVYALMAGGLCCSVMWPSIFSLAVAGLGKYTSQGSAFLIMMILGGAVIPPLQGVLGDIKDMHFSYLLAAACFAFLAYLAIKLKNVLTSQGLDFDSQIGGGH</sequence>
<dbReference type="Gene3D" id="1.20.1250.20">
    <property type="entry name" value="MFS general substrate transporter like domains"/>
    <property type="match status" value="2"/>
</dbReference>
<feature type="transmembrane region" description="Helical" evidence="6">
    <location>
        <begin position="150"/>
        <end position="171"/>
    </location>
</feature>
<organism evidence="7 8">
    <name type="scientific">Flavihumibacter fluminis</name>
    <dbReference type="NCBI Taxonomy" id="2909236"/>
    <lineage>
        <taxon>Bacteria</taxon>
        <taxon>Pseudomonadati</taxon>
        <taxon>Bacteroidota</taxon>
        <taxon>Chitinophagia</taxon>
        <taxon>Chitinophagales</taxon>
        <taxon>Chitinophagaceae</taxon>
        <taxon>Flavihumibacter</taxon>
    </lineage>
</organism>
<dbReference type="PANTHER" id="PTHR43702:SF3">
    <property type="entry name" value="PROTEIN TSGA"/>
    <property type="match status" value="1"/>
</dbReference>
<evidence type="ECO:0000256" key="4">
    <source>
        <dbReference type="ARBA" id="ARBA00022989"/>
    </source>
</evidence>
<feature type="transmembrane region" description="Helical" evidence="6">
    <location>
        <begin position="387"/>
        <end position="404"/>
    </location>
</feature>
<keyword evidence="3 6" id="KW-0812">Transmembrane</keyword>
<keyword evidence="8" id="KW-1185">Reference proteome</keyword>
<protein>
    <submittedName>
        <fullName evidence="7">SdpI family protein</fullName>
    </submittedName>
</protein>
<feature type="transmembrane region" description="Helical" evidence="6">
    <location>
        <begin position="117"/>
        <end position="138"/>
    </location>
</feature>
<dbReference type="EMBL" id="JAKEVY010000001">
    <property type="protein sequence ID" value="MCF1713052.1"/>
    <property type="molecule type" value="Genomic_DNA"/>
</dbReference>
<keyword evidence="2" id="KW-1003">Cell membrane</keyword>
<dbReference type="InterPro" id="IPR011701">
    <property type="entry name" value="MFS"/>
</dbReference>
<proteinExistence type="predicted"/>
<feature type="transmembrane region" description="Helical" evidence="6">
    <location>
        <begin position="225"/>
        <end position="245"/>
    </location>
</feature>
<evidence type="ECO:0000313" key="7">
    <source>
        <dbReference type="EMBL" id="MCF1713052.1"/>
    </source>
</evidence>
<comment type="subcellular location">
    <subcellularLocation>
        <location evidence="1">Cell inner membrane</location>
        <topology evidence="1">Multi-pass membrane protein</topology>
    </subcellularLocation>
</comment>
<feature type="transmembrane region" description="Helical" evidence="6">
    <location>
        <begin position="54"/>
        <end position="74"/>
    </location>
</feature>
<comment type="caution">
    <text evidence="7">The sequence shown here is derived from an EMBL/GenBank/DDBJ whole genome shotgun (WGS) entry which is preliminary data.</text>
</comment>
<feature type="transmembrane region" description="Helical" evidence="6">
    <location>
        <begin position="411"/>
        <end position="429"/>
    </location>
</feature>
<evidence type="ECO:0000256" key="2">
    <source>
        <dbReference type="ARBA" id="ARBA00022475"/>
    </source>
</evidence>
<evidence type="ECO:0000256" key="6">
    <source>
        <dbReference type="SAM" id="Phobius"/>
    </source>
</evidence>
<dbReference type="Pfam" id="PF07690">
    <property type="entry name" value="MFS_1"/>
    <property type="match status" value="1"/>
</dbReference>
<feature type="transmembrane region" description="Helical" evidence="6">
    <location>
        <begin position="494"/>
        <end position="513"/>
    </location>
</feature>
<feature type="transmembrane region" description="Helical" evidence="6">
    <location>
        <begin position="251"/>
        <end position="267"/>
    </location>
</feature>
<feature type="transmembrane region" description="Helical" evidence="6">
    <location>
        <begin position="360"/>
        <end position="381"/>
    </location>
</feature>
<name>A0ABS9BBV5_9BACT</name>
<feature type="transmembrane region" description="Helical" evidence="6">
    <location>
        <begin position="12"/>
        <end position="34"/>
    </location>
</feature>